<dbReference type="SUPFAM" id="SSF47323">
    <property type="entry name" value="Anticodon-binding domain of a subclass of class I aminoacyl-tRNA synthetases"/>
    <property type="match status" value="1"/>
</dbReference>
<keyword evidence="17" id="KW-1185">Reference proteome</keyword>
<gene>
    <name evidence="16" type="primary">NAM2</name>
    <name evidence="16" type="ORF">ATY40_BA7504092</name>
</gene>
<keyword evidence="8 11" id="KW-0030">Aminoacyl-tRNA synthetase</keyword>
<dbReference type="InterPro" id="IPR009080">
    <property type="entry name" value="tRNAsynth_Ia_anticodon-bd"/>
</dbReference>
<reference evidence="16 17" key="1">
    <citation type="submission" date="2016-02" db="EMBL/GenBank/DDBJ databases">
        <title>Comparative genomic and transcriptomic foundation for Pichia pastoris.</title>
        <authorList>
            <person name="Love K.R."/>
            <person name="Shah K.A."/>
            <person name="Whittaker C.A."/>
            <person name="Wu J."/>
            <person name="Bartlett M.C."/>
            <person name="Ma D."/>
            <person name="Leeson R.L."/>
            <person name="Priest M."/>
            <person name="Young S.K."/>
            <person name="Love J.C."/>
        </authorList>
    </citation>
    <scope>NUCLEOTIDE SEQUENCE [LARGE SCALE GENOMIC DNA]</scope>
    <source>
        <strain evidence="16 17">ATCC 28485</strain>
    </source>
</reference>
<dbReference type="Pfam" id="PF09334">
    <property type="entry name" value="tRNA-synt_1g"/>
    <property type="match status" value="1"/>
</dbReference>
<feature type="domain" description="Methionyl/Leucyl tRNA synthetase" evidence="14">
    <location>
        <begin position="40"/>
        <end position="173"/>
    </location>
</feature>
<dbReference type="SUPFAM" id="SSF50677">
    <property type="entry name" value="ValRS/IleRS/LeuRS editing domain"/>
    <property type="match status" value="1"/>
</dbReference>
<keyword evidence="5 11" id="KW-0547">Nucleotide-binding</keyword>
<dbReference type="InterPro" id="IPR002300">
    <property type="entry name" value="aa-tRNA-synth_Ia"/>
</dbReference>
<dbReference type="InterPro" id="IPR009008">
    <property type="entry name" value="Val/Leu/Ile-tRNA-synth_edit"/>
</dbReference>
<dbReference type="EMBL" id="CP014586">
    <property type="protein sequence ID" value="ANZ76368.1"/>
    <property type="molecule type" value="Genomic_DNA"/>
</dbReference>
<evidence type="ECO:0000256" key="10">
    <source>
        <dbReference type="ARBA" id="ARBA00047469"/>
    </source>
</evidence>
<evidence type="ECO:0000256" key="1">
    <source>
        <dbReference type="ARBA" id="ARBA00004305"/>
    </source>
</evidence>
<evidence type="ECO:0000313" key="16">
    <source>
        <dbReference type="EMBL" id="ANZ76368.1"/>
    </source>
</evidence>
<dbReference type="PROSITE" id="PS00178">
    <property type="entry name" value="AA_TRNA_LIGASE_I"/>
    <property type="match status" value="1"/>
</dbReference>
<dbReference type="GO" id="GO:0032543">
    <property type="term" value="P:mitochondrial translation"/>
    <property type="evidence" value="ECO:0007669"/>
    <property type="project" value="TreeGrafter"/>
</dbReference>
<organism evidence="16 17">
    <name type="scientific">Komagataella pastoris</name>
    <name type="common">Yeast</name>
    <name type="synonym">Pichia pastoris</name>
    <dbReference type="NCBI Taxonomy" id="4922"/>
    <lineage>
        <taxon>Eukaryota</taxon>
        <taxon>Fungi</taxon>
        <taxon>Dikarya</taxon>
        <taxon>Ascomycota</taxon>
        <taxon>Saccharomycotina</taxon>
        <taxon>Pichiomycetes</taxon>
        <taxon>Pichiales</taxon>
        <taxon>Pichiaceae</taxon>
        <taxon>Komagataella</taxon>
    </lineage>
</organism>
<dbReference type="InterPro" id="IPR015413">
    <property type="entry name" value="Methionyl/Leucyl_tRNA_Synth"/>
</dbReference>
<evidence type="ECO:0000259" key="12">
    <source>
        <dbReference type="Pfam" id="PF00133"/>
    </source>
</evidence>
<evidence type="ECO:0000256" key="3">
    <source>
        <dbReference type="ARBA" id="ARBA00013164"/>
    </source>
</evidence>
<evidence type="ECO:0000256" key="2">
    <source>
        <dbReference type="ARBA" id="ARBA00005594"/>
    </source>
</evidence>
<dbReference type="HAMAP" id="MF_00049_B">
    <property type="entry name" value="Leu_tRNA_synth_B"/>
    <property type="match status" value="1"/>
</dbReference>
<evidence type="ECO:0000256" key="11">
    <source>
        <dbReference type="RuleBase" id="RU363035"/>
    </source>
</evidence>
<dbReference type="Gene3D" id="3.40.50.620">
    <property type="entry name" value="HUPs"/>
    <property type="match status" value="2"/>
</dbReference>
<dbReference type="CDD" id="cd00812">
    <property type="entry name" value="LeuRS_core"/>
    <property type="match status" value="1"/>
</dbReference>
<dbReference type="Pfam" id="PF13603">
    <property type="entry name" value="tRNA-synt_1_2"/>
    <property type="match status" value="1"/>
</dbReference>
<dbReference type="NCBIfam" id="TIGR00396">
    <property type="entry name" value="leuS_bact"/>
    <property type="match status" value="1"/>
</dbReference>
<evidence type="ECO:0000259" key="15">
    <source>
        <dbReference type="Pfam" id="PF13603"/>
    </source>
</evidence>
<dbReference type="PANTHER" id="PTHR43740">
    <property type="entry name" value="LEUCYL-TRNA SYNTHETASE"/>
    <property type="match status" value="1"/>
</dbReference>
<dbReference type="GO" id="GO:0004823">
    <property type="term" value="F:leucine-tRNA ligase activity"/>
    <property type="evidence" value="ECO:0007669"/>
    <property type="project" value="UniProtKB-EC"/>
</dbReference>
<keyword evidence="4 11" id="KW-0436">Ligase</keyword>
<comment type="catalytic activity">
    <reaction evidence="10">
        <text>tRNA(Leu) + L-leucine + ATP = L-leucyl-tRNA(Leu) + AMP + diphosphate</text>
        <dbReference type="Rhea" id="RHEA:11688"/>
        <dbReference type="Rhea" id="RHEA-COMP:9613"/>
        <dbReference type="Rhea" id="RHEA-COMP:9622"/>
        <dbReference type="ChEBI" id="CHEBI:30616"/>
        <dbReference type="ChEBI" id="CHEBI:33019"/>
        <dbReference type="ChEBI" id="CHEBI:57427"/>
        <dbReference type="ChEBI" id="CHEBI:78442"/>
        <dbReference type="ChEBI" id="CHEBI:78494"/>
        <dbReference type="ChEBI" id="CHEBI:456215"/>
        <dbReference type="EC" id="6.1.1.4"/>
    </reaction>
</comment>
<feature type="domain" description="Aminoacyl-tRNA synthetase class Ia" evidence="12">
    <location>
        <begin position="630"/>
        <end position="671"/>
    </location>
</feature>
<evidence type="ECO:0000259" key="13">
    <source>
        <dbReference type="Pfam" id="PF08264"/>
    </source>
</evidence>
<evidence type="ECO:0000313" key="17">
    <source>
        <dbReference type="Proteomes" id="UP000094565"/>
    </source>
</evidence>
<dbReference type="Pfam" id="PF08264">
    <property type="entry name" value="Anticodon_1"/>
    <property type="match status" value="1"/>
</dbReference>
<dbReference type="GO" id="GO:0006429">
    <property type="term" value="P:leucyl-tRNA aminoacylation"/>
    <property type="evidence" value="ECO:0007669"/>
    <property type="project" value="InterPro"/>
</dbReference>
<evidence type="ECO:0000256" key="4">
    <source>
        <dbReference type="ARBA" id="ARBA00022598"/>
    </source>
</evidence>
<comment type="similarity">
    <text evidence="2 11">Belongs to the class-I aminoacyl-tRNA synthetase family.</text>
</comment>
<protein>
    <recommendedName>
        <fullName evidence="3">leucine--tRNA ligase</fullName>
        <ecNumber evidence="3">6.1.1.4</ecNumber>
    </recommendedName>
    <alternativeName>
        <fullName evidence="9">Leucyl-tRNA synthetase</fullName>
    </alternativeName>
</protein>
<dbReference type="InterPro" id="IPR025709">
    <property type="entry name" value="Leu_tRNA-synth_edit"/>
</dbReference>
<accession>A0A1B2JEZ5</accession>
<dbReference type="SUPFAM" id="SSF52374">
    <property type="entry name" value="Nucleotidylyl transferase"/>
    <property type="match status" value="1"/>
</dbReference>
<dbReference type="Proteomes" id="UP000094565">
    <property type="component" value="Chromosome 3"/>
</dbReference>
<evidence type="ECO:0000259" key="14">
    <source>
        <dbReference type="Pfam" id="PF09334"/>
    </source>
</evidence>
<dbReference type="Pfam" id="PF00133">
    <property type="entry name" value="tRNA-synt_1"/>
    <property type="match status" value="2"/>
</dbReference>
<dbReference type="GO" id="GO:0005759">
    <property type="term" value="C:mitochondrial matrix"/>
    <property type="evidence" value="ECO:0007669"/>
    <property type="project" value="UniProtKB-SubCell"/>
</dbReference>
<evidence type="ECO:0000256" key="9">
    <source>
        <dbReference type="ARBA" id="ARBA00030520"/>
    </source>
</evidence>
<dbReference type="FunFam" id="3.40.50.620:FF:000100">
    <property type="entry name" value="probable leucine--tRNA ligase, mitochondrial"/>
    <property type="match status" value="1"/>
</dbReference>
<evidence type="ECO:0000256" key="6">
    <source>
        <dbReference type="ARBA" id="ARBA00022840"/>
    </source>
</evidence>
<dbReference type="AlphaFoldDB" id="A0A1B2JEZ5"/>
<evidence type="ECO:0000256" key="5">
    <source>
        <dbReference type="ARBA" id="ARBA00022741"/>
    </source>
</evidence>
<proteinExistence type="inferred from homology"/>
<dbReference type="InterPro" id="IPR002302">
    <property type="entry name" value="Leu-tRNA-ligase"/>
</dbReference>
<feature type="domain" description="Methionyl/Valyl/Leucyl/Isoleucyl-tRNA synthetase anticodon-binding" evidence="13">
    <location>
        <begin position="735"/>
        <end position="831"/>
    </location>
</feature>
<feature type="domain" description="Aminoacyl-tRNA synthetase class Ia" evidence="12">
    <location>
        <begin position="431"/>
        <end position="539"/>
    </location>
</feature>
<dbReference type="OrthoDB" id="15954at2759"/>
<sequence length="882" mass="99062">MNGKRILDSKWIPKWKALAKGGLNPRKAVPPTKSKVYNLTMFPYPSGMLHLGHLRVYTISDVVTRFNRMKGYDVIHPMGWDAFGLPAENAAVERKANPAVWTSSNISKMKAQMEMFLADFDWERAVTTCDPSYYKWTQKIFLLLHEHGLAYRKKAEINWDPIDMTVLANEQVDDEGRSWRSGALVEKRLLEQWFLGITNYASALNKDLDTLKEWPNSVKTMQRNWIGESQGANIDFKLIGSKLVTVDSDVLTCFTTRPDTLHSVQFLALALDHPIVKELSFVDISLQDFVSKHSNSKSNVTTEPDTKDGYFLGLFAENPLDPYPDGDAIPVYAAPYVIGSYGSGCVMGCPSHDARDYEFWVDKFGDSAEFKPTVVPADSSVEVDLPFRPKEGRLNENTGKYAGLTVPEAQEAIVKDLEAKGLGHKTKQYRIRDWLISRQRYWGAPIPIIHCNSCGVVPVPDEDLPVLLPQVEGLVGKGGSPLGQLEEFVNCKCPKCGSDAKRDTDTMDTFMDSSWYFLRYTDPTNDKEMFSKELADSLMPVDKYIGGVEHAILHLLYSRFISKFLHDIKAWGGDHTNGEPIKRLITQGMVHGKTFIEPKTGRFLQKHELDFSGSKVFIKGTTVEPEITYEKMSKSKHNGADPAECIQKYGADATRAHILFQAPITDTLNWDEGKIVGVQRWLNKVISLAETIGERSPKEPEEAKSNEDFNAKETQLFNNVQDYIGSVTDSFGYSLSLNTVISDYMKLTNNIADNVNDPQVSISLLKSSLEKLLTIMSPVAPVTSEEANEILLAKQNIPWQSILKADWPEVEPRIENTQMNFSVMINGKVRFVFSGDKSLVVKDPTEVLDIVLGTENGQKHIGSKEVKRIIIKPKMMSFVLGK</sequence>
<comment type="subcellular location">
    <subcellularLocation>
        <location evidence="1">Mitochondrion matrix</location>
    </subcellularLocation>
</comment>
<dbReference type="FunFam" id="3.40.50.620:FF:000003">
    <property type="entry name" value="Leucine--tRNA ligase"/>
    <property type="match status" value="1"/>
</dbReference>
<dbReference type="GO" id="GO:0005524">
    <property type="term" value="F:ATP binding"/>
    <property type="evidence" value="ECO:0007669"/>
    <property type="project" value="UniProtKB-KW"/>
</dbReference>
<dbReference type="InterPro" id="IPR001412">
    <property type="entry name" value="aa-tRNA-synth_I_CS"/>
</dbReference>
<name>A0A1B2JEZ5_PICPA</name>
<evidence type="ECO:0000256" key="8">
    <source>
        <dbReference type="ARBA" id="ARBA00023146"/>
    </source>
</evidence>
<feature type="domain" description="Leucyl-tRNA synthetase editing" evidence="15">
    <location>
        <begin position="223"/>
        <end position="417"/>
    </location>
</feature>
<dbReference type="PRINTS" id="PR00985">
    <property type="entry name" value="TRNASYNTHLEU"/>
</dbReference>
<keyword evidence="7 11" id="KW-0648">Protein biosynthesis</keyword>
<dbReference type="InterPro" id="IPR014729">
    <property type="entry name" value="Rossmann-like_a/b/a_fold"/>
</dbReference>
<dbReference type="GO" id="GO:0002161">
    <property type="term" value="F:aminoacyl-tRNA deacylase activity"/>
    <property type="evidence" value="ECO:0007669"/>
    <property type="project" value="InterPro"/>
</dbReference>
<dbReference type="Gene3D" id="1.10.730.10">
    <property type="entry name" value="Isoleucyl-tRNA Synthetase, Domain 1"/>
    <property type="match status" value="1"/>
</dbReference>
<dbReference type="EC" id="6.1.1.4" evidence="3"/>
<keyword evidence="6 11" id="KW-0067">ATP-binding</keyword>
<evidence type="ECO:0000256" key="7">
    <source>
        <dbReference type="ARBA" id="ARBA00022917"/>
    </source>
</evidence>
<dbReference type="FunFam" id="1.10.730.10:FF:000002">
    <property type="entry name" value="Leucine--tRNA ligase"/>
    <property type="match status" value="1"/>
</dbReference>
<dbReference type="InterPro" id="IPR013155">
    <property type="entry name" value="M/V/L/I-tRNA-synth_anticd-bd"/>
</dbReference>
<dbReference type="PANTHER" id="PTHR43740:SF2">
    <property type="entry name" value="LEUCINE--TRNA LIGASE, MITOCHONDRIAL"/>
    <property type="match status" value="1"/>
</dbReference>